<evidence type="ECO:0000256" key="1">
    <source>
        <dbReference type="SAM" id="MobiDB-lite"/>
    </source>
</evidence>
<gene>
    <name evidence="3" type="ORF">CP520_03220</name>
</gene>
<feature type="compositionally biased region" description="Basic residues" evidence="1">
    <location>
        <begin position="155"/>
        <end position="167"/>
    </location>
</feature>
<feature type="transmembrane region" description="Helical" evidence="2">
    <location>
        <begin position="20"/>
        <end position="45"/>
    </location>
</feature>
<name>A0A291IS74_9MOLU</name>
<feature type="region of interest" description="Disordered" evidence="1">
    <location>
        <begin position="146"/>
        <end position="167"/>
    </location>
</feature>
<dbReference type="AlphaFoldDB" id="A0A291IS74"/>
<accession>A0A291IS74</accession>
<evidence type="ECO:0000256" key="2">
    <source>
        <dbReference type="SAM" id="Phobius"/>
    </source>
</evidence>
<proteinExistence type="predicted"/>
<dbReference type="Proteomes" id="UP000232227">
    <property type="component" value="Chromosome"/>
</dbReference>
<organism evidence="3 4">
    <name type="scientific">Mesoplasma lactucae ATCC 49193</name>
    <dbReference type="NCBI Taxonomy" id="81460"/>
    <lineage>
        <taxon>Bacteria</taxon>
        <taxon>Bacillati</taxon>
        <taxon>Mycoplasmatota</taxon>
        <taxon>Mollicutes</taxon>
        <taxon>Entomoplasmatales</taxon>
        <taxon>Entomoplasmataceae</taxon>
        <taxon>Mesoplasma</taxon>
    </lineage>
</organism>
<keyword evidence="2" id="KW-0812">Transmembrane</keyword>
<keyword evidence="2" id="KW-1133">Transmembrane helix</keyword>
<reference evidence="3 4" key="1">
    <citation type="submission" date="2017-09" db="EMBL/GenBank/DDBJ databases">
        <title>SPAdes assembly of the Mesoplasma lactucae genome.</title>
        <authorList>
            <person name="Knight T.F."/>
            <person name="Rubinstein R."/>
            <person name="Citino T."/>
        </authorList>
    </citation>
    <scope>NUCLEOTIDE SEQUENCE [LARGE SCALE GENOMIC DNA]</scope>
    <source>
        <strain evidence="3 4">831-C4</strain>
    </source>
</reference>
<dbReference type="RefSeq" id="WP_096863010.1">
    <property type="nucleotide sequence ID" value="NZ_CP023668.1"/>
</dbReference>
<protein>
    <submittedName>
        <fullName evidence="3">Uncharacterized protein</fullName>
    </submittedName>
</protein>
<evidence type="ECO:0000313" key="4">
    <source>
        <dbReference type="Proteomes" id="UP000232227"/>
    </source>
</evidence>
<dbReference type="KEGG" id="mlac:CP520_03220"/>
<sequence>MDQNNNNRTSDKDIQQKTAIFLQIVYIFLEIIVGFPLMVIGAVALSHPDNWEHEARPVNTSAHGSYVAMVVVGVLIICLMAYSIYVLYRMLHERKENNDISLTTATMAATCLNFYGFTLIRESHGIISKMKQRKIAKKAAKKEKAAQKQAAKAQKQAKPKVAKAAVK</sequence>
<keyword evidence="2" id="KW-0472">Membrane</keyword>
<keyword evidence="4" id="KW-1185">Reference proteome</keyword>
<feature type="transmembrane region" description="Helical" evidence="2">
    <location>
        <begin position="65"/>
        <end position="88"/>
    </location>
</feature>
<evidence type="ECO:0000313" key="3">
    <source>
        <dbReference type="EMBL" id="ATG97722.1"/>
    </source>
</evidence>
<dbReference type="EMBL" id="CP023668">
    <property type="protein sequence ID" value="ATG97722.1"/>
    <property type="molecule type" value="Genomic_DNA"/>
</dbReference>